<organism evidence="1 2">
    <name type="scientific">Amycolatopsis cihanbeyliensis</name>
    <dbReference type="NCBI Taxonomy" id="1128664"/>
    <lineage>
        <taxon>Bacteria</taxon>
        <taxon>Bacillati</taxon>
        <taxon>Actinomycetota</taxon>
        <taxon>Actinomycetes</taxon>
        <taxon>Pseudonocardiales</taxon>
        <taxon>Pseudonocardiaceae</taxon>
        <taxon>Amycolatopsis</taxon>
    </lineage>
</organism>
<protein>
    <submittedName>
        <fullName evidence="1">Uncharacterized protein</fullName>
    </submittedName>
</protein>
<evidence type="ECO:0000313" key="2">
    <source>
        <dbReference type="Proteomes" id="UP000320876"/>
    </source>
</evidence>
<reference evidence="1 2" key="1">
    <citation type="submission" date="2019-06" db="EMBL/GenBank/DDBJ databases">
        <title>Sequencing the genomes of 1000 actinobacteria strains.</title>
        <authorList>
            <person name="Klenk H.-P."/>
        </authorList>
    </citation>
    <scope>NUCLEOTIDE SEQUENCE [LARGE SCALE GENOMIC DNA]</scope>
    <source>
        <strain evidence="1 2">DSM 45679</strain>
    </source>
</reference>
<keyword evidence="2" id="KW-1185">Reference proteome</keyword>
<proteinExistence type="predicted"/>
<accession>A0A542DDR1</accession>
<comment type="caution">
    <text evidence="1">The sequence shown here is derived from an EMBL/GenBank/DDBJ whole genome shotgun (WGS) entry which is preliminary data.</text>
</comment>
<dbReference type="Proteomes" id="UP000320876">
    <property type="component" value="Unassembled WGS sequence"/>
</dbReference>
<sequence>MLDRDTIVGPLQASVQRRLDDLVRSVGDASEERAAELGKRQVPLLVETLRSVLALHEPDARGRCPICRPRGSRLLFWRRNRTPCRAYLAVQLRLEGLDEPTAVIPTVTSHQRRRKPHLNYAG</sequence>
<dbReference type="RefSeq" id="WP_211357942.1">
    <property type="nucleotide sequence ID" value="NZ_VFML01000001.1"/>
</dbReference>
<dbReference type="AlphaFoldDB" id="A0A542DDR1"/>
<name>A0A542DDR1_AMYCI</name>
<gene>
    <name evidence="1" type="ORF">FB471_0867</name>
</gene>
<dbReference type="EMBL" id="VFML01000001">
    <property type="protein sequence ID" value="TQJ01202.1"/>
    <property type="molecule type" value="Genomic_DNA"/>
</dbReference>
<evidence type="ECO:0000313" key="1">
    <source>
        <dbReference type="EMBL" id="TQJ01202.1"/>
    </source>
</evidence>